<keyword evidence="9" id="KW-1185">Reference proteome</keyword>
<protein>
    <recommendedName>
        <fullName evidence="7">THAP-type domain-containing protein</fullName>
    </recommendedName>
</protein>
<dbReference type="EMBL" id="KQ978400">
    <property type="protein sequence ID" value="KYM94188.1"/>
    <property type="molecule type" value="Genomic_DNA"/>
</dbReference>
<dbReference type="SUPFAM" id="SSF57716">
    <property type="entry name" value="Glucocorticoid receptor-like (DNA-binding domain)"/>
    <property type="match status" value="1"/>
</dbReference>
<evidence type="ECO:0000256" key="1">
    <source>
        <dbReference type="ARBA" id="ARBA00022723"/>
    </source>
</evidence>
<evidence type="ECO:0000256" key="6">
    <source>
        <dbReference type="SAM" id="MobiDB-lite"/>
    </source>
</evidence>
<evidence type="ECO:0000259" key="7">
    <source>
        <dbReference type="PROSITE" id="PS50950"/>
    </source>
</evidence>
<dbReference type="InterPro" id="IPR006612">
    <property type="entry name" value="THAP_Znf"/>
</dbReference>
<feature type="compositionally biased region" description="Polar residues" evidence="6">
    <location>
        <begin position="72"/>
        <end position="84"/>
    </location>
</feature>
<evidence type="ECO:0000256" key="2">
    <source>
        <dbReference type="ARBA" id="ARBA00022771"/>
    </source>
</evidence>
<feature type="non-terminal residue" evidence="8">
    <location>
        <position position="1"/>
    </location>
</feature>
<keyword evidence="1" id="KW-0479">Metal-binding</keyword>
<dbReference type="GO" id="GO:0003677">
    <property type="term" value="F:DNA binding"/>
    <property type="evidence" value="ECO:0007669"/>
    <property type="project" value="UniProtKB-UniRule"/>
</dbReference>
<sequence length="107" mass="11985">AIGGDFVPKKNDLICSTHFVHTDFLERPGASNVRLKNFAVPSVFLEAPTSDTCDCQLMSHIRTNHTQDTHIRTTTHAPSPTSCSHHGRNRRSGRLQSFRQFLTKLAI</sequence>
<evidence type="ECO:0000256" key="3">
    <source>
        <dbReference type="ARBA" id="ARBA00022833"/>
    </source>
</evidence>
<feature type="region of interest" description="Disordered" evidence="6">
    <location>
        <begin position="72"/>
        <end position="91"/>
    </location>
</feature>
<evidence type="ECO:0000313" key="8">
    <source>
        <dbReference type="EMBL" id="KYM94188.1"/>
    </source>
</evidence>
<organism evidence="8 9">
    <name type="scientific">Cyphomyrmex costatus</name>
    <dbReference type="NCBI Taxonomy" id="456900"/>
    <lineage>
        <taxon>Eukaryota</taxon>
        <taxon>Metazoa</taxon>
        <taxon>Ecdysozoa</taxon>
        <taxon>Arthropoda</taxon>
        <taxon>Hexapoda</taxon>
        <taxon>Insecta</taxon>
        <taxon>Pterygota</taxon>
        <taxon>Neoptera</taxon>
        <taxon>Endopterygota</taxon>
        <taxon>Hymenoptera</taxon>
        <taxon>Apocrita</taxon>
        <taxon>Aculeata</taxon>
        <taxon>Formicoidea</taxon>
        <taxon>Formicidae</taxon>
        <taxon>Myrmicinae</taxon>
        <taxon>Cyphomyrmex</taxon>
    </lineage>
</organism>
<accession>A0A151I7V7</accession>
<proteinExistence type="predicted"/>
<evidence type="ECO:0000313" key="9">
    <source>
        <dbReference type="Proteomes" id="UP000078542"/>
    </source>
</evidence>
<name>A0A151I7V7_9HYME</name>
<gene>
    <name evidence="8" type="ORF">ALC62_15182</name>
</gene>
<reference evidence="8 9" key="1">
    <citation type="submission" date="2016-03" db="EMBL/GenBank/DDBJ databases">
        <title>Cyphomyrmex costatus WGS genome.</title>
        <authorList>
            <person name="Nygaard S."/>
            <person name="Hu H."/>
            <person name="Boomsma J."/>
            <person name="Zhang G."/>
        </authorList>
    </citation>
    <scope>NUCLEOTIDE SEQUENCE [LARGE SCALE GENOMIC DNA]</scope>
    <source>
        <strain evidence="8">MS0001</strain>
        <tissue evidence="8">Whole body</tissue>
    </source>
</reference>
<keyword evidence="4 5" id="KW-0238">DNA-binding</keyword>
<keyword evidence="3" id="KW-0862">Zinc</keyword>
<keyword evidence="2 5" id="KW-0863">Zinc-finger</keyword>
<dbReference type="PROSITE" id="PS50950">
    <property type="entry name" value="ZF_THAP"/>
    <property type="match status" value="1"/>
</dbReference>
<evidence type="ECO:0000256" key="5">
    <source>
        <dbReference type="PROSITE-ProRule" id="PRU00309"/>
    </source>
</evidence>
<dbReference type="AlphaFoldDB" id="A0A151I7V7"/>
<dbReference type="GO" id="GO:0008270">
    <property type="term" value="F:zinc ion binding"/>
    <property type="evidence" value="ECO:0007669"/>
    <property type="project" value="UniProtKB-KW"/>
</dbReference>
<dbReference type="Proteomes" id="UP000078542">
    <property type="component" value="Unassembled WGS sequence"/>
</dbReference>
<feature type="domain" description="THAP-type" evidence="7">
    <location>
        <begin position="1"/>
        <end position="44"/>
    </location>
</feature>
<evidence type="ECO:0000256" key="4">
    <source>
        <dbReference type="ARBA" id="ARBA00023125"/>
    </source>
</evidence>